<dbReference type="Proteomes" id="UP000499080">
    <property type="component" value="Unassembled WGS sequence"/>
</dbReference>
<gene>
    <name evidence="1" type="ORF">AVEN_155923_1</name>
</gene>
<name>A0A4Y2WM07_ARAVE</name>
<evidence type="ECO:0000313" key="2">
    <source>
        <dbReference type="Proteomes" id="UP000499080"/>
    </source>
</evidence>
<dbReference type="Pfam" id="PF01359">
    <property type="entry name" value="Transposase_1"/>
    <property type="match status" value="1"/>
</dbReference>
<keyword evidence="2" id="KW-1185">Reference proteome</keyword>
<accession>A0A4Y2WM07</accession>
<organism evidence="1 2">
    <name type="scientific">Araneus ventricosus</name>
    <name type="common">Orbweaver spider</name>
    <name type="synonym">Epeira ventricosa</name>
    <dbReference type="NCBI Taxonomy" id="182803"/>
    <lineage>
        <taxon>Eukaryota</taxon>
        <taxon>Metazoa</taxon>
        <taxon>Ecdysozoa</taxon>
        <taxon>Arthropoda</taxon>
        <taxon>Chelicerata</taxon>
        <taxon>Arachnida</taxon>
        <taxon>Araneae</taxon>
        <taxon>Araneomorphae</taxon>
        <taxon>Entelegynae</taxon>
        <taxon>Araneoidea</taxon>
        <taxon>Araneidae</taxon>
        <taxon>Araneus</taxon>
    </lineage>
</organism>
<dbReference type="GO" id="GO:0003676">
    <property type="term" value="F:nucleic acid binding"/>
    <property type="evidence" value="ECO:0007669"/>
    <property type="project" value="InterPro"/>
</dbReference>
<dbReference type="EMBL" id="BGPR01062268">
    <property type="protein sequence ID" value="GBO37738.1"/>
    <property type="molecule type" value="Genomic_DNA"/>
</dbReference>
<reference evidence="1 2" key="1">
    <citation type="journal article" date="2019" name="Sci. Rep.">
        <title>Orb-weaving spider Araneus ventricosus genome elucidates the spidroin gene catalogue.</title>
        <authorList>
            <person name="Kono N."/>
            <person name="Nakamura H."/>
            <person name="Ohtoshi R."/>
            <person name="Moran D.A.P."/>
            <person name="Shinohara A."/>
            <person name="Yoshida Y."/>
            <person name="Fujiwara M."/>
            <person name="Mori M."/>
            <person name="Tomita M."/>
            <person name="Arakawa K."/>
        </authorList>
    </citation>
    <scope>NUCLEOTIDE SEQUENCE [LARGE SCALE GENOMIC DNA]</scope>
</reference>
<dbReference type="AlphaFoldDB" id="A0A4Y2WM07"/>
<dbReference type="OrthoDB" id="6433790at2759"/>
<dbReference type="Gene3D" id="3.30.420.10">
    <property type="entry name" value="Ribonuclease H-like superfamily/Ribonuclease H"/>
    <property type="match status" value="1"/>
</dbReference>
<dbReference type="InterPro" id="IPR001888">
    <property type="entry name" value="Transposase_1"/>
</dbReference>
<protein>
    <recommendedName>
        <fullName evidence="3">Histone-lysine N-methyltransferase SETMAR</fullName>
    </recommendedName>
</protein>
<dbReference type="InterPro" id="IPR052709">
    <property type="entry name" value="Transposase-MT_Hybrid"/>
</dbReference>
<dbReference type="PANTHER" id="PTHR46060:SF1">
    <property type="entry name" value="MARINER MOS1 TRANSPOSASE-LIKE PROTEIN"/>
    <property type="match status" value="1"/>
</dbReference>
<evidence type="ECO:0000313" key="1">
    <source>
        <dbReference type="EMBL" id="GBO37738.1"/>
    </source>
</evidence>
<dbReference type="PANTHER" id="PTHR46060">
    <property type="entry name" value="MARINER MOS1 TRANSPOSASE-LIKE PROTEIN"/>
    <property type="match status" value="1"/>
</dbReference>
<dbReference type="InterPro" id="IPR036397">
    <property type="entry name" value="RNaseH_sf"/>
</dbReference>
<evidence type="ECO:0008006" key="3">
    <source>
        <dbReference type="Google" id="ProtNLM"/>
    </source>
</evidence>
<sequence length="151" mass="17012">MVQRVEDISLSNRRASVAHISPELGMSVGRAHSIVRHQLNYRKLRSRWVPHSLTSEHKGVRFAASLEFLQLILRKAMIFLSRIITGDETWVNHFTPGTKQASIAWRHTSSPVRTKSKVPPSAGKVMATVFLDCEGVVYAEFMRKGTTINAE</sequence>
<comment type="caution">
    <text evidence="1">The sequence shown here is derived from an EMBL/GenBank/DDBJ whole genome shotgun (WGS) entry which is preliminary data.</text>
</comment>
<proteinExistence type="predicted"/>